<dbReference type="KEGG" id="tsu:Tresu_1068"/>
<feature type="transmembrane region" description="Helical" evidence="9">
    <location>
        <begin position="164"/>
        <end position="186"/>
    </location>
</feature>
<dbReference type="UniPathway" id="UPA00666"/>
<dbReference type="HOGENOM" id="CLU_019563_1_1_12"/>
<dbReference type="InterPro" id="IPR036526">
    <property type="entry name" value="C-N_Hydrolase_sf"/>
</dbReference>
<feature type="transmembrane region" description="Helical" evidence="9">
    <location>
        <begin position="29"/>
        <end position="47"/>
    </location>
</feature>
<dbReference type="Gene3D" id="3.60.110.10">
    <property type="entry name" value="Carbon-nitrogen hydrolase"/>
    <property type="match status" value="1"/>
</dbReference>
<reference evidence="12" key="2">
    <citation type="submission" date="2011-04" db="EMBL/GenBank/DDBJ databases">
        <title>The complete genome of chromosome of Treponema succinifaciens DSM 2489.</title>
        <authorList>
            <person name="Lucas S."/>
            <person name="Copeland A."/>
            <person name="Lapidus A."/>
            <person name="Bruce D."/>
            <person name="Goodwin L."/>
            <person name="Pitluck S."/>
            <person name="Peters L."/>
            <person name="Kyrpides N."/>
            <person name="Mavromatis K."/>
            <person name="Ivanova N."/>
            <person name="Ovchinnikova G."/>
            <person name="Teshima H."/>
            <person name="Detter J.C."/>
            <person name="Tapia R."/>
            <person name="Han C."/>
            <person name="Land M."/>
            <person name="Hauser L."/>
            <person name="Markowitz V."/>
            <person name="Cheng J.-F."/>
            <person name="Hugenholtz P."/>
            <person name="Woyke T."/>
            <person name="Wu D."/>
            <person name="Gronow S."/>
            <person name="Wellnitz S."/>
            <person name="Brambilla E."/>
            <person name="Klenk H.-P."/>
            <person name="Eisen J.A."/>
        </authorList>
    </citation>
    <scope>NUCLEOTIDE SEQUENCE [LARGE SCALE GENOMIC DNA]</scope>
    <source>
        <strain evidence="12">ATCC 33096 / DSM 2489 / 6091</strain>
    </source>
</reference>
<dbReference type="Pfam" id="PF00795">
    <property type="entry name" value="CN_hydrolase"/>
    <property type="match status" value="1"/>
</dbReference>
<dbReference type="Pfam" id="PF20154">
    <property type="entry name" value="LNT_N"/>
    <property type="match status" value="1"/>
</dbReference>
<keyword evidence="3 9" id="KW-1003">Cell membrane</keyword>
<evidence type="ECO:0000256" key="7">
    <source>
        <dbReference type="ARBA" id="ARBA00023136"/>
    </source>
</evidence>
<evidence type="ECO:0000256" key="1">
    <source>
        <dbReference type="ARBA" id="ARBA00004651"/>
    </source>
</evidence>
<keyword evidence="8 9" id="KW-0012">Acyltransferase</keyword>
<dbReference type="eggNOG" id="COG0815">
    <property type="taxonomic scope" value="Bacteria"/>
</dbReference>
<evidence type="ECO:0000256" key="5">
    <source>
        <dbReference type="ARBA" id="ARBA00022692"/>
    </source>
</evidence>
<dbReference type="InterPro" id="IPR045378">
    <property type="entry name" value="LNT_N"/>
</dbReference>
<dbReference type="InterPro" id="IPR004563">
    <property type="entry name" value="Apolipo_AcylTrfase"/>
</dbReference>
<evidence type="ECO:0000259" key="10">
    <source>
        <dbReference type="PROSITE" id="PS50263"/>
    </source>
</evidence>
<keyword evidence="5 9" id="KW-0812">Transmembrane</keyword>
<evidence type="ECO:0000256" key="2">
    <source>
        <dbReference type="ARBA" id="ARBA00010065"/>
    </source>
</evidence>
<evidence type="ECO:0000256" key="6">
    <source>
        <dbReference type="ARBA" id="ARBA00022989"/>
    </source>
</evidence>
<feature type="transmembrane region" description="Helical" evidence="9">
    <location>
        <begin position="80"/>
        <end position="106"/>
    </location>
</feature>
<protein>
    <recommendedName>
        <fullName evidence="9">Apolipoprotein N-acyltransferase</fullName>
        <shortName evidence="9">ALP N-acyltransferase</shortName>
        <ecNumber evidence="9">2.3.1.269</ecNumber>
    </recommendedName>
</protein>
<gene>
    <name evidence="9" type="primary">lnt</name>
    <name evidence="11" type="ordered locus">Tresu_1068</name>
</gene>
<evidence type="ECO:0000313" key="11">
    <source>
        <dbReference type="EMBL" id="AEB13984.1"/>
    </source>
</evidence>
<dbReference type="GO" id="GO:0016410">
    <property type="term" value="F:N-acyltransferase activity"/>
    <property type="evidence" value="ECO:0007669"/>
    <property type="project" value="UniProtKB-UniRule"/>
</dbReference>
<feature type="transmembrane region" description="Helical" evidence="9">
    <location>
        <begin position="564"/>
        <end position="582"/>
    </location>
</feature>
<comment type="catalytic activity">
    <reaction evidence="9">
        <text>N-terminal S-1,2-diacyl-sn-glyceryl-L-cysteinyl-[lipoprotein] + a glycerophospholipid = N-acyl-S-1,2-diacyl-sn-glyceryl-L-cysteinyl-[lipoprotein] + a 2-acyl-sn-glycero-3-phospholipid + H(+)</text>
        <dbReference type="Rhea" id="RHEA:48228"/>
        <dbReference type="Rhea" id="RHEA-COMP:14681"/>
        <dbReference type="Rhea" id="RHEA-COMP:14684"/>
        <dbReference type="ChEBI" id="CHEBI:15378"/>
        <dbReference type="ChEBI" id="CHEBI:136912"/>
        <dbReference type="ChEBI" id="CHEBI:140656"/>
        <dbReference type="ChEBI" id="CHEBI:140657"/>
        <dbReference type="ChEBI" id="CHEBI:140660"/>
        <dbReference type="EC" id="2.3.1.269"/>
    </reaction>
</comment>
<evidence type="ECO:0000256" key="8">
    <source>
        <dbReference type="ARBA" id="ARBA00023315"/>
    </source>
</evidence>
<dbReference type="InterPro" id="IPR003010">
    <property type="entry name" value="C-N_Hydrolase"/>
</dbReference>
<feature type="transmembrane region" description="Helical" evidence="9">
    <location>
        <begin position="56"/>
        <end position="74"/>
    </location>
</feature>
<keyword evidence="7 9" id="KW-0472">Membrane</keyword>
<dbReference type="RefSeq" id="WP_013701274.1">
    <property type="nucleotide sequence ID" value="NC_015385.1"/>
</dbReference>
<comment type="similarity">
    <text evidence="2 9">Belongs to the CN hydrolase family. Apolipoprotein N-acyltransferase subfamily.</text>
</comment>
<dbReference type="EC" id="2.3.1.269" evidence="9"/>
<dbReference type="PANTHER" id="PTHR38686:SF1">
    <property type="entry name" value="APOLIPOPROTEIN N-ACYLTRANSFERASE"/>
    <property type="match status" value="1"/>
</dbReference>
<proteinExistence type="inferred from homology"/>
<feature type="domain" description="CN hydrolase" evidence="10">
    <location>
        <begin position="245"/>
        <end position="557"/>
    </location>
</feature>
<dbReference type="NCBIfam" id="TIGR00546">
    <property type="entry name" value="lnt"/>
    <property type="match status" value="1"/>
</dbReference>
<dbReference type="GO" id="GO:0042158">
    <property type="term" value="P:lipoprotein biosynthetic process"/>
    <property type="evidence" value="ECO:0007669"/>
    <property type="project" value="UniProtKB-UniRule"/>
</dbReference>
<evidence type="ECO:0000256" key="3">
    <source>
        <dbReference type="ARBA" id="ARBA00022475"/>
    </source>
</evidence>
<evidence type="ECO:0000256" key="9">
    <source>
        <dbReference type="HAMAP-Rule" id="MF_01148"/>
    </source>
</evidence>
<dbReference type="AlphaFoldDB" id="F2NVK5"/>
<dbReference type="PANTHER" id="PTHR38686">
    <property type="entry name" value="APOLIPOPROTEIN N-ACYLTRANSFERASE"/>
    <property type="match status" value="1"/>
</dbReference>
<sequence>MNQLFLQVFCAIFSGATESISISNEILPFGSPLTALFCLSPLYIAVYKSKSYKQTFWLFFLQTLTVHLLSSYWLANFHGFAAFTLGASALGTAFQGGFCGIIMHVFPSKISKKAKLQEQAGLCPYQIFKRMLWFCACWVLYEYIKSTGALGYPWGTLFMAAYKWKIFTQIADITGVWGITFIYALFSSLTAETIMSREYFLDKTQAQNINKQLAQAAKFTLAVFALCGIYGIIQISIPRWPEKLLNAVIVQQNIDPWEGGDKKSIEISKKLTKKGIRQLSEQGKETDLVIWSEGVLSKNFPKAANYYSHFPEDESLKEFIASTQTPFLIGGGVSLDRKKRKRTNSAILFDKNGIFSGFYSKIQLVPFAERVPYAENPVMIFFMRNVVGFYSSLVPGFQYALFKIPLKENQDFETPLDFNREKFAEIKLDGNGNSIQKERIKFSENNQENPISFLKFSTPICFEDSFPSVCTNLFKLGSEIFINITNDSWSKTNSAEMQHFIASSYLAIEYRTTLLRCANSGYSVAVNPSGKILYDLPLFTESSMGISVPIYKRQITIFSVLGNWFAHILIFAVFSYIIFSAVKDISFINKKKIRKFLKKAIRKLK</sequence>
<reference evidence="11 12" key="1">
    <citation type="journal article" date="2011" name="Stand. Genomic Sci.">
        <title>Complete genome sequence of Treponema succinifaciens type strain (6091).</title>
        <authorList>
            <person name="Han C."/>
            <person name="Gronow S."/>
            <person name="Teshima H."/>
            <person name="Lapidus A."/>
            <person name="Nolan M."/>
            <person name="Lucas S."/>
            <person name="Hammon N."/>
            <person name="Deshpande S."/>
            <person name="Cheng J.F."/>
            <person name="Zeytun A."/>
            <person name="Tapia R."/>
            <person name="Goodwin L."/>
            <person name="Pitluck S."/>
            <person name="Liolios K."/>
            <person name="Pagani I."/>
            <person name="Ivanova N."/>
            <person name="Mavromatis K."/>
            <person name="Mikhailova N."/>
            <person name="Huntemann M."/>
            <person name="Pati A."/>
            <person name="Chen A."/>
            <person name="Palaniappan K."/>
            <person name="Land M."/>
            <person name="Hauser L."/>
            <person name="Brambilla E.M."/>
            <person name="Rohde M."/>
            <person name="Goker M."/>
            <person name="Woyke T."/>
            <person name="Bristow J."/>
            <person name="Eisen J.A."/>
            <person name="Markowitz V."/>
            <person name="Hugenholtz P."/>
            <person name="Kyrpides N.C."/>
            <person name="Klenk H.P."/>
            <person name="Detter J.C."/>
        </authorList>
    </citation>
    <scope>NUCLEOTIDE SEQUENCE [LARGE SCALE GENOMIC DNA]</scope>
    <source>
        <strain evidence="12">ATCC 33096 / DSM 2489 / 6091</strain>
    </source>
</reference>
<name>F2NVK5_TRES6</name>
<comment type="function">
    <text evidence="9">Catalyzes the phospholipid dependent N-acylation of the N-terminal cysteine of apolipoprotein, the last step in lipoprotein maturation.</text>
</comment>
<evidence type="ECO:0000313" key="12">
    <source>
        <dbReference type="Proteomes" id="UP000006852"/>
    </source>
</evidence>
<comment type="subcellular location">
    <subcellularLocation>
        <location evidence="9">Cell inner membrane</location>
        <topology evidence="9">Multi-pass membrane protein</topology>
    </subcellularLocation>
    <subcellularLocation>
        <location evidence="1">Cell membrane</location>
        <topology evidence="1">Multi-pass membrane protein</topology>
    </subcellularLocation>
</comment>
<dbReference type="HAMAP" id="MF_01148">
    <property type="entry name" value="Lnt"/>
    <property type="match status" value="1"/>
</dbReference>
<feature type="transmembrane region" description="Helical" evidence="9">
    <location>
        <begin position="219"/>
        <end position="237"/>
    </location>
</feature>
<keyword evidence="6 9" id="KW-1133">Transmembrane helix</keyword>
<accession>F2NVK5</accession>
<dbReference type="STRING" id="869209.Tresu_1068"/>
<dbReference type="GeneID" id="302998231"/>
<comment type="pathway">
    <text evidence="9">Protein modification; lipoprotein biosynthesis (N-acyl transfer).</text>
</comment>
<keyword evidence="4 9" id="KW-0808">Transferase</keyword>
<dbReference type="CDD" id="cd07571">
    <property type="entry name" value="ALP_N-acyl_transferase"/>
    <property type="match status" value="1"/>
</dbReference>
<keyword evidence="12" id="KW-1185">Reference proteome</keyword>
<dbReference type="GO" id="GO:0005886">
    <property type="term" value="C:plasma membrane"/>
    <property type="evidence" value="ECO:0007669"/>
    <property type="project" value="UniProtKB-SubCell"/>
</dbReference>
<evidence type="ECO:0000256" key="4">
    <source>
        <dbReference type="ARBA" id="ARBA00022679"/>
    </source>
</evidence>
<dbReference type="PROSITE" id="PS50263">
    <property type="entry name" value="CN_HYDROLASE"/>
    <property type="match status" value="1"/>
</dbReference>
<dbReference type="EMBL" id="CP002631">
    <property type="protein sequence ID" value="AEB13984.1"/>
    <property type="molecule type" value="Genomic_DNA"/>
</dbReference>
<dbReference type="OrthoDB" id="9811121at2"/>
<dbReference type="Proteomes" id="UP000006852">
    <property type="component" value="Chromosome"/>
</dbReference>
<organism evidence="11 12">
    <name type="scientific">Treponema succinifaciens (strain ATCC 33096 / DSM 2489 / 6091)</name>
    <dbReference type="NCBI Taxonomy" id="869209"/>
    <lineage>
        <taxon>Bacteria</taxon>
        <taxon>Pseudomonadati</taxon>
        <taxon>Spirochaetota</taxon>
        <taxon>Spirochaetia</taxon>
        <taxon>Spirochaetales</taxon>
        <taxon>Treponemataceae</taxon>
        <taxon>Treponema</taxon>
    </lineage>
</organism>
<keyword evidence="9" id="KW-0997">Cell inner membrane</keyword>
<dbReference type="SUPFAM" id="SSF56317">
    <property type="entry name" value="Carbon-nitrogen hydrolase"/>
    <property type="match status" value="1"/>
</dbReference>